<comment type="subcellular location">
    <subcellularLocation>
        <location evidence="1">Membrane</location>
        <topology evidence="1">Multi-pass membrane protein</topology>
    </subcellularLocation>
</comment>
<feature type="transmembrane region" description="Helical" evidence="7">
    <location>
        <begin position="248"/>
        <end position="268"/>
    </location>
</feature>
<keyword evidence="3 7" id="KW-1133">Transmembrane helix</keyword>
<dbReference type="InterPro" id="IPR052337">
    <property type="entry name" value="SAT4-like"/>
</dbReference>
<dbReference type="InterPro" id="IPR049326">
    <property type="entry name" value="Rhodopsin_dom_fungi"/>
</dbReference>
<evidence type="ECO:0000259" key="8">
    <source>
        <dbReference type="Pfam" id="PF20684"/>
    </source>
</evidence>
<evidence type="ECO:0000256" key="7">
    <source>
        <dbReference type="SAM" id="Phobius"/>
    </source>
</evidence>
<keyword evidence="10" id="KW-1185">Reference proteome</keyword>
<gene>
    <name evidence="9" type="ORF">N7460_007287</name>
</gene>
<proteinExistence type="inferred from homology"/>
<dbReference type="Proteomes" id="UP001219568">
    <property type="component" value="Unassembled WGS sequence"/>
</dbReference>
<evidence type="ECO:0000256" key="4">
    <source>
        <dbReference type="ARBA" id="ARBA00023136"/>
    </source>
</evidence>
<keyword evidence="4 7" id="KW-0472">Membrane</keyword>
<protein>
    <recommendedName>
        <fullName evidence="8">Rhodopsin domain-containing protein</fullName>
    </recommendedName>
</protein>
<evidence type="ECO:0000256" key="3">
    <source>
        <dbReference type="ARBA" id="ARBA00022989"/>
    </source>
</evidence>
<keyword evidence="2 7" id="KW-0812">Transmembrane</keyword>
<evidence type="ECO:0000256" key="6">
    <source>
        <dbReference type="SAM" id="MobiDB-lite"/>
    </source>
</evidence>
<evidence type="ECO:0000313" key="9">
    <source>
        <dbReference type="EMBL" id="KAJ6039255.1"/>
    </source>
</evidence>
<comment type="caution">
    <text evidence="9">The sequence shown here is derived from an EMBL/GenBank/DDBJ whole genome shotgun (WGS) entry which is preliminary data.</text>
</comment>
<feature type="transmembrane region" description="Helical" evidence="7">
    <location>
        <begin position="217"/>
        <end position="236"/>
    </location>
</feature>
<evidence type="ECO:0000313" key="10">
    <source>
        <dbReference type="Proteomes" id="UP001219568"/>
    </source>
</evidence>
<sequence length="367" mass="41061">MVAFMDERYSHSKAVLLSTAVCVTLTTLMVIVVSARIFLRLRNRQSSADDYVMIFSMVSLRESGISLFSDLTCEKVFCIIYNILAIIREYPIRPRSPKEHGSQCGGHKIHKGNALVRSFIIDKTKVDVQINFAGRFFYQIGIGGFKVALCVSYLRLVSRTTRTTYGFIIWIVLAITILGHFAGTLVILFNCKPVSLSWDPTLPGKCLPSGPMNYSRAGVGIACDVIIMLLPIPLLLTLNIERLQKVGAICLFLLGFFTTLCSILRLIQIPTLGKGDPTMFVIWSTAEFNVGNMVCSLPYLLPVLKTCLRKFWSSIGRSNFTFGTDNYELSQSTGGPQKPSEPSSNPLRIRQTQRDSEYNIQKTIHFE</sequence>
<feature type="transmembrane region" description="Helical" evidence="7">
    <location>
        <begin position="15"/>
        <end position="39"/>
    </location>
</feature>
<dbReference type="EMBL" id="JAQJZL010000006">
    <property type="protein sequence ID" value="KAJ6039255.1"/>
    <property type="molecule type" value="Genomic_DNA"/>
</dbReference>
<evidence type="ECO:0000256" key="1">
    <source>
        <dbReference type="ARBA" id="ARBA00004141"/>
    </source>
</evidence>
<dbReference type="AlphaFoldDB" id="A0AAD6IBX2"/>
<dbReference type="Pfam" id="PF20684">
    <property type="entry name" value="Fung_rhodopsin"/>
    <property type="match status" value="1"/>
</dbReference>
<evidence type="ECO:0000256" key="2">
    <source>
        <dbReference type="ARBA" id="ARBA00022692"/>
    </source>
</evidence>
<feature type="region of interest" description="Disordered" evidence="6">
    <location>
        <begin position="329"/>
        <end position="355"/>
    </location>
</feature>
<feature type="compositionally biased region" description="Polar residues" evidence="6">
    <location>
        <begin position="329"/>
        <end position="346"/>
    </location>
</feature>
<organism evidence="9 10">
    <name type="scientific">Penicillium canescens</name>
    <dbReference type="NCBI Taxonomy" id="5083"/>
    <lineage>
        <taxon>Eukaryota</taxon>
        <taxon>Fungi</taxon>
        <taxon>Dikarya</taxon>
        <taxon>Ascomycota</taxon>
        <taxon>Pezizomycotina</taxon>
        <taxon>Eurotiomycetes</taxon>
        <taxon>Eurotiomycetidae</taxon>
        <taxon>Eurotiales</taxon>
        <taxon>Aspergillaceae</taxon>
        <taxon>Penicillium</taxon>
    </lineage>
</organism>
<feature type="non-terminal residue" evidence="9">
    <location>
        <position position="367"/>
    </location>
</feature>
<dbReference type="GO" id="GO:0016020">
    <property type="term" value="C:membrane"/>
    <property type="evidence" value="ECO:0007669"/>
    <property type="project" value="UniProtKB-SubCell"/>
</dbReference>
<reference evidence="9" key="2">
    <citation type="submission" date="2023-01" db="EMBL/GenBank/DDBJ databases">
        <authorList>
            <person name="Petersen C."/>
        </authorList>
    </citation>
    <scope>NUCLEOTIDE SEQUENCE</scope>
    <source>
        <strain evidence="9">IBT 15450</strain>
    </source>
</reference>
<feature type="transmembrane region" description="Helical" evidence="7">
    <location>
        <begin position="168"/>
        <end position="189"/>
    </location>
</feature>
<dbReference type="PANTHER" id="PTHR33048">
    <property type="entry name" value="PTH11-LIKE INTEGRAL MEMBRANE PROTEIN (AFU_ORTHOLOGUE AFUA_5G11245)"/>
    <property type="match status" value="1"/>
</dbReference>
<reference evidence="9" key="1">
    <citation type="journal article" date="2023" name="IMA Fungus">
        <title>Comparative genomic study of the Penicillium genus elucidates a diverse pangenome and 15 lateral gene transfer events.</title>
        <authorList>
            <person name="Petersen C."/>
            <person name="Sorensen T."/>
            <person name="Nielsen M.R."/>
            <person name="Sondergaard T.E."/>
            <person name="Sorensen J.L."/>
            <person name="Fitzpatrick D.A."/>
            <person name="Frisvad J.C."/>
            <person name="Nielsen K.L."/>
        </authorList>
    </citation>
    <scope>NUCLEOTIDE SEQUENCE</scope>
    <source>
        <strain evidence="9">IBT 15450</strain>
    </source>
</reference>
<feature type="transmembrane region" description="Helical" evidence="7">
    <location>
        <begin position="280"/>
        <end position="301"/>
    </location>
</feature>
<accession>A0AAD6IBX2</accession>
<feature type="domain" description="Rhodopsin" evidence="8">
    <location>
        <begin position="35"/>
        <end position="305"/>
    </location>
</feature>
<dbReference type="PANTHER" id="PTHR33048:SF146">
    <property type="entry name" value="INTEGRAL MEMBRANE PROTEIN"/>
    <property type="match status" value="1"/>
</dbReference>
<comment type="similarity">
    <text evidence="5">Belongs to the SAT4 family.</text>
</comment>
<evidence type="ECO:0000256" key="5">
    <source>
        <dbReference type="ARBA" id="ARBA00038359"/>
    </source>
</evidence>
<name>A0AAD6IBX2_PENCN</name>